<feature type="transmembrane region" description="Helical" evidence="1">
    <location>
        <begin position="240"/>
        <end position="261"/>
    </location>
</feature>
<dbReference type="Proteomes" id="UP000243650">
    <property type="component" value="Unassembled WGS sequence"/>
</dbReference>
<feature type="transmembrane region" description="Helical" evidence="1">
    <location>
        <begin position="112"/>
        <end position="132"/>
    </location>
</feature>
<accession>A0A2P6MGQ1</accession>
<dbReference type="Pfam" id="PF14158">
    <property type="entry name" value="YndJ"/>
    <property type="match status" value="1"/>
</dbReference>
<sequence>MKENLKNNIFNSITLVGMVLFTLSFLVADEPYLLLLTAAQIILVPLILQQIIHTNKYLILFIWITMTSVFLLQIVSFSVAQTALAGVYLIFTFLVALYGLKRFLNRGFTNWAEISIDAGMCYLFVGGLWFFAYITGIDTGFSTLLTWLTAIHFHYSAFLLPISIGFLGRVHMWPGLRWIVPVILGAPLLVAAGITFWSLLEVIAVLLYMLAIYSLIRWVFQTPFPSKLQAFMIRTSYASLGITILFSLLYALHQSFGFWYISIDFMLTFHGFINFIFFGVCGVVGWAVFPPASQHNGWMFPVSQIRGNLYEAGNKHPGLIDDLNEFVNVEHVPDTIVHFYEHTEEYRLFASVGWAAWFKPLAVVYKLFSNKLQQLNLPLTSKTTEMTGEIRAVDSHADGRHSPRVWIRKAKNSTIFAAIYSKHKSKGKNYMNIALPLPYSSMIGVLQLYVINNSLILTSEGLNDEDTGVYLTVGEFLFKLPLSEHFLVEETEEGVLKAGHKMRIFGIPFLQINYSIHHKE</sequence>
<dbReference type="EMBL" id="PVNS01000008">
    <property type="protein sequence ID" value="PRO65451.1"/>
    <property type="molecule type" value="Genomic_DNA"/>
</dbReference>
<keyword evidence="1" id="KW-0812">Transmembrane</keyword>
<feature type="transmembrane region" description="Helical" evidence="1">
    <location>
        <begin position="267"/>
        <end position="289"/>
    </location>
</feature>
<feature type="transmembrane region" description="Helical" evidence="1">
    <location>
        <begin position="144"/>
        <end position="166"/>
    </location>
</feature>
<feature type="transmembrane region" description="Helical" evidence="1">
    <location>
        <begin position="178"/>
        <end position="197"/>
    </location>
</feature>
<proteinExistence type="predicted"/>
<feature type="transmembrane region" description="Helical" evidence="1">
    <location>
        <begin position="57"/>
        <end position="77"/>
    </location>
</feature>
<feature type="transmembrane region" description="Helical" evidence="1">
    <location>
        <begin position="9"/>
        <end position="26"/>
    </location>
</feature>
<reference evidence="2 3" key="1">
    <citation type="submission" date="2018-03" db="EMBL/GenBank/DDBJ databases">
        <title>Bacillus urumqiensis sp. nov., a moderately haloalkaliphilic bacterium isolated from a salt lake.</title>
        <authorList>
            <person name="Zhao B."/>
            <person name="Liao Z."/>
        </authorList>
    </citation>
    <scope>NUCLEOTIDE SEQUENCE [LARGE SCALE GENOMIC DNA]</scope>
    <source>
        <strain evidence="2 3">BZ-SZ-XJ18</strain>
    </source>
</reference>
<keyword evidence="1" id="KW-1133">Transmembrane helix</keyword>
<dbReference type="RefSeq" id="WP_105959291.1">
    <property type="nucleotide sequence ID" value="NZ_PVNS01000008.1"/>
</dbReference>
<dbReference type="InterPro" id="IPR025450">
    <property type="entry name" value="YndJ-like"/>
</dbReference>
<comment type="caution">
    <text evidence="2">The sequence shown here is derived from an EMBL/GenBank/DDBJ whole genome shotgun (WGS) entry which is preliminary data.</text>
</comment>
<keyword evidence="3" id="KW-1185">Reference proteome</keyword>
<feature type="transmembrane region" description="Helical" evidence="1">
    <location>
        <begin position="83"/>
        <end position="100"/>
    </location>
</feature>
<gene>
    <name evidence="2" type="ORF">C6I21_09845</name>
</gene>
<evidence type="ECO:0000313" key="3">
    <source>
        <dbReference type="Proteomes" id="UP000243650"/>
    </source>
</evidence>
<feature type="transmembrane region" description="Helical" evidence="1">
    <location>
        <begin position="430"/>
        <end position="450"/>
    </location>
</feature>
<evidence type="ECO:0008006" key="4">
    <source>
        <dbReference type="Google" id="ProtNLM"/>
    </source>
</evidence>
<name>A0A2P6MGQ1_ALKUR</name>
<organism evidence="2 3">
    <name type="scientific">Alkalicoccus urumqiensis</name>
    <name type="common">Bacillus urumqiensis</name>
    <dbReference type="NCBI Taxonomy" id="1548213"/>
    <lineage>
        <taxon>Bacteria</taxon>
        <taxon>Bacillati</taxon>
        <taxon>Bacillota</taxon>
        <taxon>Bacilli</taxon>
        <taxon>Bacillales</taxon>
        <taxon>Bacillaceae</taxon>
        <taxon>Alkalicoccus</taxon>
    </lineage>
</organism>
<evidence type="ECO:0000313" key="2">
    <source>
        <dbReference type="EMBL" id="PRO65451.1"/>
    </source>
</evidence>
<keyword evidence="1" id="KW-0472">Membrane</keyword>
<dbReference type="AlphaFoldDB" id="A0A2P6MGQ1"/>
<evidence type="ECO:0000256" key="1">
    <source>
        <dbReference type="SAM" id="Phobius"/>
    </source>
</evidence>
<feature type="transmembrane region" description="Helical" evidence="1">
    <location>
        <begin position="32"/>
        <end position="48"/>
    </location>
</feature>
<feature type="transmembrane region" description="Helical" evidence="1">
    <location>
        <begin position="203"/>
        <end position="220"/>
    </location>
</feature>
<protein>
    <recommendedName>
        <fullName evidence="4">YndJ-like protein</fullName>
    </recommendedName>
</protein>
<dbReference type="OrthoDB" id="2614436at2"/>